<evidence type="ECO:0000313" key="1">
    <source>
        <dbReference type="EMBL" id="KAK4002908.1"/>
    </source>
</evidence>
<organism evidence="1 2">
    <name type="scientific">Daphnia magna</name>
    <dbReference type="NCBI Taxonomy" id="35525"/>
    <lineage>
        <taxon>Eukaryota</taxon>
        <taxon>Metazoa</taxon>
        <taxon>Ecdysozoa</taxon>
        <taxon>Arthropoda</taxon>
        <taxon>Crustacea</taxon>
        <taxon>Branchiopoda</taxon>
        <taxon>Diplostraca</taxon>
        <taxon>Cladocera</taxon>
        <taxon>Anomopoda</taxon>
        <taxon>Daphniidae</taxon>
        <taxon>Daphnia</taxon>
    </lineage>
</organism>
<comment type="caution">
    <text evidence="1">The sequence shown here is derived from an EMBL/GenBank/DDBJ whole genome shotgun (WGS) entry which is preliminary data.</text>
</comment>
<proteinExistence type="predicted"/>
<sequence length="95" mass="10838">MGSSDKSNVPPFYNDFIRHGRVSQLNPFLSGKWGKGRLRSFNEIAIPGEVELRVADLFNMSRKKNKWLGDNVRNWRAKRTKCKKTGSSNAGLLEQ</sequence>
<accession>A0ABQ9YQK7</accession>
<gene>
    <name evidence="1" type="ORF">OUZ56_004702</name>
</gene>
<protein>
    <submittedName>
        <fullName evidence="1">Uncharacterized protein</fullName>
    </submittedName>
</protein>
<name>A0ABQ9YQK7_9CRUS</name>
<dbReference type="EMBL" id="JAOYFB010000001">
    <property type="protein sequence ID" value="KAK4002908.1"/>
    <property type="molecule type" value="Genomic_DNA"/>
</dbReference>
<dbReference type="Proteomes" id="UP001234178">
    <property type="component" value="Unassembled WGS sequence"/>
</dbReference>
<keyword evidence="2" id="KW-1185">Reference proteome</keyword>
<evidence type="ECO:0000313" key="2">
    <source>
        <dbReference type="Proteomes" id="UP001234178"/>
    </source>
</evidence>
<reference evidence="1 2" key="1">
    <citation type="journal article" date="2023" name="Nucleic Acids Res.">
        <title>The hologenome of Daphnia magna reveals possible DNA methylation and microbiome-mediated evolution of the host genome.</title>
        <authorList>
            <person name="Chaturvedi A."/>
            <person name="Li X."/>
            <person name="Dhandapani V."/>
            <person name="Marshall H."/>
            <person name="Kissane S."/>
            <person name="Cuenca-Cambronero M."/>
            <person name="Asole G."/>
            <person name="Calvet F."/>
            <person name="Ruiz-Romero M."/>
            <person name="Marangio P."/>
            <person name="Guigo R."/>
            <person name="Rago D."/>
            <person name="Mirbahai L."/>
            <person name="Eastwood N."/>
            <person name="Colbourne J.K."/>
            <person name="Zhou J."/>
            <person name="Mallon E."/>
            <person name="Orsini L."/>
        </authorList>
    </citation>
    <scope>NUCLEOTIDE SEQUENCE [LARGE SCALE GENOMIC DNA]</scope>
    <source>
        <strain evidence="1">LRV0_1</strain>
    </source>
</reference>